<dbReference type="EMBL" id="MK231134">
    <property type="protein sequence ID" value="QFV17095.1"/>
    <property type="molecule type" value="Genomic_DNA"/>
</dbReference>
<feature type="transmembrane region" description="Helical" evidence="1">
    <location>
        <begin position="56"/>
        <end position="81"/>
    </location>
</feature>
<dbReference type="GO" id="GO:0016020">
    <property type="term" value="C:membrane"/>
    <property type="evidence" value="ECO:0007669"/>
    <property type="project" value="InterPro"/>
</dbReference>
<protein>
    <recommendedName>
        <fullName evidence="4">Ycf19 protein</fullName>
    </recommendedName>
</protein>
<proteinExistence type="predicted"/>
<reference evidence="3" key="2">
    <citation type="submission" date="2018-11" db="EMBL/GenBank/DDBJ databases">
        <title>Complete Plastid Genome of Cyanidioschyzon merolae Isolate 5578.</title>
        <authorList>
            <person name="Bi G."/>
        </authorList>
    </citation>
    <scope>NUCLEOTIDE SEQUENCE</scope>
</reference>
<dbReference type="InterPro" id="IPR003425">
    <property type="entry name" value="CCB3/YggT"/>
</dbReference>
<organism evidence="3">
    <name type="scientific">Cyanidioschyzon merolae</name>
    <name type="common">Red alga</name>
    <dbReference type="NCBI Taxonomy" id="45157"/>
    <lineage>
        <taxon>Eukaryota</taxon>
        <taxon>Rhodophyta</taxon>
        <taxon>Bangiophyceae</taxon>
        <taxon>Cyanidiales</taxon>
        <taxon>Cyanidiaceae</taxon>
        <taxon>Cyanidioschyzon</taxon>
    </lineage>
</organism>
<keyword evidence="3" id="KW-0934">Plastid</keyword>
<evidence type="ECO:0000313" key="3">
    <source>
        <dbReference type="EMBL" id="QFV17264.1"/>
    </source>
</evidence>
<dbReference type="EMBL" id="MK231135">
    <property type="protein sequence ID" value="QFV17264.1"/>
    <property type="molecule type" value="Genomic_DNA"/>
</dbReference>
<dbReference type="PANTHER" id="PTHR33219:SF14">
    <property type="entry name" value="PROTEIN COFACTOR ASSEMBLY OF COMPLEX C SUBUNIT B CCB3, CHLOROPLASTIC-RELATED"/>
    <property type="match status" value="1"/>
</dbReference>
<geneLocation type="chloroplast" evidence="3"/>
<feature type="transmembrane region" description="Helical" evidence="1">
    <location>
        <begin position="12"/>
        <end position="36"/>
    </location>
</feature>
<keyword evidence="1" id="KW-0472">Membrane</keyword>
<evidence type="ECO:0008006" key="4">
    <source>
        <dbReference type="Google" id="ProtNLM"/>
    </source>
</evidence>
<dbReference type="AlphaFoldDB" id="A0A5P9RTX4"/>
<accession>A0A5P9RTX4</accession>
<keyword evidence="1" id="KW-1133">Transmembrane helix</keyword>
<dbReference type="OMA" id="TFMIITR"/>
<evidence type="ECO:0000256" key="1">
    <source>
        <dbReference type="SAM" id="Phobius"/>
    </source>
</evidence>
<keyword evidence="3" id="KW-0150">Chloroplast</keyword>
<dbReference type="Pfam" id="PF02325">
    <property type="entry name" value="CCB3_YggT"/>
    <property type="match status" value="1"/>
</dbReference>
<sequence length="90" mass="10429">MKIILLESFILLIKIYIAIILLRICLSWFPAVNWYVQPFYFLAQMADTYINLFRSIVPPLFGFDLAAILALALLETMLIYFSSQLAQTYA</sequence>
<evidence type="ECO:0000313" key="2">
    <source>
        <dbReference type="EMBL" id="QFV17095.1"/>
    </source>
</evidence>
<name>A0A5P9RTX4_CYAME</name>
<keyword evidence="1" id="KW-0812">Transmembrane</keyword>
<dbReference type="PANTHER" id="PTHR33219">
    <property type="entry name" value="YLMG HOMOLOG PROTEIN 2, CHLOROPLASTIC"/>
    <property type="match status" value="1"/>
</dbReference>
<gene>
    <name evidence="3" type="primary">ycf19</name>
</gene>
<reference evidence="2" key="1">
    <citation type="submission" date="2018-11" db="EMBL/GenBank/DDBJ databases">
        <title>Complete Plastid Genome of Cyanidioschyzon merolae Isolate 5508.</title>
        <authorList>
            <person name="Bi G."/>
        </authorList>
    </citation>
    <scope>NUCLEOTIDE SEQUENCE</scope>
    <source>
        <strain evidence="2">5508</strain>
    </source>
</reference>